<sequence>MMPTLPSAPPQLVLRDIHMPPSPPWWPPAPGWWLLAALLLVLLGLGVLFGLRRRRRRRACQRVLAEVSALDARHADDEALARGLHQLLRRSARRYDATAVQKRGDAWRQTLARVKVKASTVDVLMLLEQRMYQPMGTFDRATALAATREWLSAAWRRQPRKQEAPEHA</sequence>
<evidence type="ECO:0008006" key="4">
    <source>
        <dbReference type="Google" id="ProtNLM"/>
    </source>
</evidence>
<dbReference type="Proteomes" id="UP000198725">
    <property type="component" value="Unassembled WGS sequence"/>
</dbReference>
<dbReference type="EMBL" id="FOSR01000003">
    <property type="protein sequence ID" value="SFK48889.1"/>
    <property type="molecule type" value="Genomic_DNA"/>
</dbReference>
<evidence type="ECO:0000313" key="3">
    <source>
        <dbReference type="Proteomes" id="UP000198725"/>
    </source>
</evidence>
<dbReference type="InterPro" id="IPR025489">
    <property type="entry name" value="DUF4381"/>
</dbReference>
<gene>
    <name evidence="2" type="ORF">SAMN05192579_103167</name>
</gene>
<name>A0A1I3ZZD3_9GAMM</name>
<dbReference type="RefSeq" id="WP_092702052.1">
    <property type="nucleotide sequence ID" value="NZ_FOSR01000003.1"/>
</dbReference>
<keyword evidence="1" id="KW-1133">Transmembrane helix</keyword>
<protein>
    <recommendedName>
        <fullName evidence="4">DUF4381 domain-containing protein</fullName>
    </recommendedName>
</protein>
<feature type="transmembrane region" description="Helical" evidence="1">
    <location>
        <begin position="31"/>
        <end position="51"/>
    </location>
</feature>
<evidence type="ECO:0000256" key="1">
    <source>
        <dbReference type="SAM" id="Phobius"/>
    </source>
</evidence>
<evidence type="ECO:0000313" key="2">
    <source>
        <dbReference type="EMBL" id="SFK48889.1"/>
    </source>
</evidence>
<accession>A0A1I3ZZD3</accession>
<reference evidence="3" key="1">
    <citation type="submission" date="2016-10" db="EMBL/GenBank/DDBJ databases">
        <authorList>
            <person name="Varghese N."/>
            <person name="Submissions S."/>
        </authorList>
    </citation>
    <scope>NUCLEOTIDE SEQUENCE [LARGE SCALE GENOMIC DNA]</scope>
    <source>
        <strain evidence="3">MO64</strain>
    </source>
</reference>
<organism evidence="2 3">
    <name type="scientific">Rhodanobacter glycinis</name>
    <dbReference type="NCBI Taxonomy" id="582702"/>
    <lineage>
        <taxon>Bacteria</taxon>
        <taxon>Pseudomonadati</taxon>
        <taxon>Pseudomonadota</taxon>
        <taxon>Gammaproteobacteria</taxon>
        <taxon>Lysobacterales</taxon>
        <taxon>Rhodanobacteraceae</taxon>
        <taxon>Rhodanobacter</taxon>
    </lineage>
</organism>
<keyword evidence="3" id="KW-1185">Reference proteome</keyword>
<keyword evidence="1" id="KW-0812">Transmembrane</keyword>
<keyword evidence="1" id="KW-0472">Membrane</keyword>
<proteinExistence type="predicted"/>
<dbReference type="AlphaFoldDB" id="A0A1I3ZZD3"/>
<dbReference type="Pfam" id="PF14316">
    <property type="entry name" value="DUF4381"/>
    <property type="match status" value="1"/>
</dbReference>